<dbReference type="Pfam" id="PF05014">
    <property type="entry name" value="Nuc_deoxyrib_tr"/>
    <property type="match status" value="1"/>
</dbReference>
<accession>A0A0F9TVK6</accession>
<gene>
    <name evidence="1" type="ORF">LCGC14_0282390</name>
</gene>
<comment type="caution">
    <text evidence="1">The sequence shown here is derived from an EMBL/GenBank/DDBJ whole genome shotgun (WGS) entry which is preliminary data.</text>
</comment>
<dbReference type="SUPFAM" id="SSF52309">
    <property type="entry name" value="N-(deoxy)ribosyltransferase-like"/>
    <property type="match status" value="1"/>
</dbReference>
<evidence type="ECO:0008006" key="2">
    <source>
        <dbReference type="Google" id="ProtNLM"/>
    </source>
</evidence>
<dbReference type="EMBL" id="LAZR01000163">
    <property type="protein sequence ID" value="KKN85070.1"/>
    <property type="molecule type" value="Genomic_DNA"/>
</dbReference>
<dbReference type="InterPro" id="IPR051239">
    <property type="entry name" value="2'-dNMP_N-hydrolase"/>
</dbReference>
<dbReference type="PANTHER" id="PTHR15364">
    <property type="entry name" value="2'-DEOXYNUCLEOSIDE 5'-PHOSPHATE N-HYDROLASE 1"/>
    <property type="match status" value="1"/>
</dbReference>
<name>A0A0F9TVK6_9ZZZZ</name>
<dbReference type="AlphaFoldDB" id="A0A0F9TVK6"/>
<dbReference type="GO" id="GO:0009159">
    <property type="term" value="P:deoxyribonucleoside monophosphate catabolic process"/>
    <property type="evidence" value="ECO:0007669"/>
    <property type="project" value="TreeGrafter"/>
</dbReference>
<sequence>MKAYLAGPDVFRTDSIDHGQYLKKLCEEVGLTGLYPLDNSIPDDLDKASMAQWICQQNMAMLEGADVVIANLSNFRGAEPDSGTVFEVGVAVALGKPVWAYFPQQGSMRQQIKTDDNGLCPEAMFVEDFGLPRNLMLACQWAGSSSTVEQAIRSAAELLQSNHTKPDYTPRMG</sequence>
<dbReference type="Gene3D" id="3.40.50.450">
    <property type="match status" value="1"/>
</dbReference>
<reference evidence="1" key="1">
    <citation type="journal article" date="2015" name="Nature">
        <title>Complex archaea that bridge the gap between prokaryotes and eukaryotes.</title>
        <authorList>
            <person name="Spang A."/>
            <person name="Saw J.H."/>
            <person name="Jorgensen S.L."/>
            <person name="Zaremba-Niedzwiedzka K."/>
            <person name="Martijn J."/>
            <person name="Lind A.E."/>
            <person name="van Eijk R."/>
            <person name="Schleper C."/>
            <person name="Guy L."/>
            <person name="Ettema T.J."/>
        </authorList>
    </citation>
    <scope>NUCLEOTIDE SEQUENCE</scope>
</reference>
<evidence type="ECO:0000313" key="1">
    <source>
        <dbReference type="EMBL" id="KKN85070.1"/>
    </source>
</evidence>
<proteinExistence type="predicted"/>
<protein>
    <recommendedName>
        <fullName evidence="2">Nucleoside 2-deoxyribosyltransferase</fullName>
    </recommendedName>
</protein>
<dbReference type="InterPro" id="IPR007710">
    <property type="entry name" value="Nucleoside_deoxyribTrfase"/>
</dbReference>
<dbReference type="PANTHER" id="PTHR15364:SF0">
    <property type="entry name" value="2'-DEOXYNUCLEOSIDE 5'-PHOSPHATE N-HYDROLASE 1"/>
    <property type="match status" value="1"/>
</dbReference>
<organism evidence="1">
    <name type="scientific">marine sediment metagenome</name>
    <dbReference type="NCBI Taxonomy" id="412755"/>
    <lineage>
        <taxon>unclassified sequences</taxon>
        <taxon>metagenomes</taxon>
        <taxon>ecological metagenomes</taxon>
    </lineage>
</organism>
<dbReference type="GO" id="GO:0070694">
    <property type="term" value="F:5-hydroxymethyl-dUMP N-hydrolase activity"/>
    <property type="evidence" value="ECO:0007669"/>
    <property type="project" value="TreeGrafter"/>
</dbReference>